<proteinExistence type="predicted"/>
<name>A0A2W5VD99_9CAUL</name>
<dbReference type="Proteomes" id="UP000249393">
    <property type="component" value="Unassembled WGS sequence"/>
</dbReference>
<organism evidence="2 3">
    <name type="scientific">Caulobacter segnis</name>
    <dbReference type="NCBI Taxonomy" id="88688"/>
    <lineage>
        <taxon>Bacteria</taxon>
        <taxon>Pseudomonadati</taxon>
        <taxon>Pseudomonadota</taxon>
        <taxon>Alphaproteobacteria</taxon>
        <taxon>Caulobacterales</taxon>
        <taxon>Caulobacteraceae</taxon>
        <taxon>Caulobacter</taxon>
    </lineage>
</organism>
<reference evidence="2 3" key="1">
    <citation type="submission" date="2017-08" db="EMBL/GenBank/DDBJ databases">
        <title>Infants hospitalized years apart are colonized by the same room-sourced microbial strains.</title>
        <authorList>
            <person name="Brooks B."/>
            <person name="Olm M.R."/>
            <person name="Firek B.A."/>
            <person name="Baker R."/>
            <person name="Thomas B.C."/>
            <person name="Morowitz M.J."/>
            <person name="Banfield J.F."/>
        </authorList>
    </citation>
    <scope>NUCLEOTIDE SEQUENCE [LARGE SCALE GENOMIC DNA]</scope>
    <source>
        <strain evidence="2">S2_003_000_R2_4</strain>
    </source>
</reference>
<accession>A0A2W5VD99</accession>
<dbReference type="EMBL" id="QFQZ01000006">
    <property type="protein sequence ID" value="PZR36497.1"/>
    <property type="molecule type" value="Genomic_DNA"/>
</dbReference>
<protein>
    <submittedName>
        <fullName evidence="2">Uncharacterized protein</fullName>
    </submittedName>
</protein>
<feature type="region of interest" description="Disordered" evidence="1">
    <location>
        <begin position="1"/>
        <end position="30"/>
    </location>
</feature>
<evidence type="ECO:0000313" key="2">
    <source>
        <dbReference type="EMBL" id="PZR36497.1"/>
    </source>
</evidence>
<sequence>MMANPRPVKADEQTRNYQHRAQPGVTQAPANEITVSPFAVTVLNDEPRVRDLDLAERLGFDRPRNIRNLIERHRAELDGYGVCFAVKQTSGPKGGRPTTEYYLSEEQSLMLAAVSNAPAASLVRRALITTFVALRRGQAPAALDQPDRKVIGGIVKAIVHKEIADALTEALPLLVAQKLAEDPRRAVIDKVSIRQLLEDEKVPPKGRRSLQRKVFNRLMAYCVQNKIDAYQCAHSKTWLFDRPKATWFIRERCAGLIADHLAKYNGQGILRLVVPKRNQGQ</sequence>
<dbReference type="AlphaFoldDB" id="A0A2W5VD99"/>
<evidence type="ECO:0000313" key="3">
    <source>
        <dbReference type="Proteomes" id="UP000249393"/>
    </source>
</evidence>
<gene>
    <name evidence="2" type="ORF">DI526_03410</name>
</gene>
<evidence type="ECO:0000256" key="1">
    <source>
        <dbReference type="SAM" id="MobiDB-lite"/>
    </source>
</evidence>
<comment type="caution">
    <text evidence="2">The sequence shown here is derived from an EMBL/GenBank/DDBJ whole genome shotgun (WGS) entry which is preliminary data.</text>
</comment>